<comment type="caution">
    <text evidence="1">The sequence shown here is derived from an EMBL/GenBank/DDBJ whole genome shotgun (WGS) entry which is preliminary data.</text>
</comment>
<dbReference type="Proteomes" id="UP000019335">
    <property type="component" value="Chromosome 14"/>
</dbReference>
<protein>
    <submittedName>
        <fullName evidence="1">Uncharacterized protein</fullName>
    </submittedName>
</protein>
<keyword evidence="2" id="KW-1185">Reference proteome</keyword>
<dbReference type="EMBL" id="AZIL01001294">
    <property type="protein sequence ID" value="EWM24399.1"/>
    <property type="molecule type" value="Genomic_DNA"/>
</dbReference>
<organism evidence="1 2">
    <name type="scientific">Nannochloropsis gaditana</name>
    <dbReference type="NCBI Taxonomy" id="72520"/>
    <lineage>
        <taxon>Eukaryota</taxon>
        <taxon>Sar</taxon>
        <taxon>Stramenopiles</taxon>
        <taxon>Ochrophyta</taxon>
        <taxon>Eustigmatophyceae</taxon>
        <taxon>Eustigmatales</taxon>
        <taxon>Monodopsidaceae</taxon>
        <taxon>Nannochloropsis</taxon>
    </lineage>
</organism>
<reference evidence="1 2" key="1">
    <citation type="journal article" date="2014" name="Mol. Plant">
        <title>Chromosome Scale Genome Assembly and Transcriptome Profiling of Nannochloropsis gaditana in Nitrogen Depletion.</title>
        <authorList>
            <person name="Corteggiani Carpinelli E."/>
            <person name="Telatin A."/>
            <person name="Vitulo N."/>
            <person name="Forcato C."/>
            <person name="D'Angelo M."/>
            <person name="Schiavon R."/>
            <person name="Vezzi A."/>
            <person name="Giacometti G.M."/>
            <person name="Morosinotto T."/>
            <person name="Valle G."/>
        </authorList>
    </citation>
    <scope>NUCLEOTIDE SEQUENCE [LARGE SCALE GENOMIC DNA]</scope>
    <source>
        <strain evidence="1 2">B-31</strain>
    </source>
</reference>
<gene>
    <name evidence="1" type="ORF">Naga_100911g2</name>
</gene>
<accession>W7TVQ4</accession>
<proteinExistence type="predicted"/>
<dbReference type="AlphaFoldDB" id="W7TVQ4"/>
<evidence type="ECO:0000313" key="1">
    <source>
        <dbReference type="EMBL" id="EWM24399.1"/>
    </source>
</evidence>
<evidence type="ECO:0000313" key="2">
    <source>
        <dbReference type="Proteomes" id="UP000019335"/>
    </source>
</evidence>
<name>W7TVQ4_9STRA</name>
<sequence>MKALNPILAGTQDRCDFFSKEEGFTVFGRYFSAQLCTISAHAFFIVQALHRMHIAAPKSGCPSASMTRRPISSSYVGGRHVGAGDHHEILRMEMSSWIVEMSVKEPVMKGLR</sequence>